<accession>A0ABR3YC20</accession>
<evidence type="ECO:0008006" key="4">
    <source>
        <dbReference type="Google" id="ProtNLM"/>
    </source>
</evidence>
<evidence type="ECO:0000313" key="2">
    <source>
        <dbReference type="EMBL" id="KAL1885491.1"/>
    </source>
</evidence>
<dbReference type="Pfam" id="PF13911">
    <property type="entry name" value="AhpC-TSA_2"/>
    <property type="match status" value="1"/>
</dbReference>
<name>A0ABR3YC20_9EURO</name>
<feature type="region of interest" description="Disordered" evidence="1">
    <location>
        <begin position="398"/>
        <end position="417"/>
    </location>
</feature>
<reference evidence="2 3" key="1">
    <citation type="journal article" date="2024" name="IMA Fungus">
        <title>IMA Genome - F19 : A genome assembly and annotation guide to empower mycologists, including annotated draft genome sequences of Ceratocystis pirilliformis, Diaporthe australafricana, Fusarium ophioides, Paecilomyces lecythidis, and Sporothrix stenoceras.</title>
        <authorList>
            <person name="Aylward J."/>
            <person name="Wilson A.M."/>
            <person name="Visagie C.M."/>
            <person name="Spraker J."/>
            <person name="Barnes I."/>
            <person name="Buitendag C."/>
            <person name="Ceriani C."/>
            <person name="Del Mar Angel L."/>
            <person name="du Plessis D."/>
            <person name="Fuchs T."/>
            <person name="Gasser K."/>
            <person name="Kramer D."/>
            <person name="Li W."/>
            <person name="Munsamy K."/>
            <person name="Piso A."/>
            <person name="Price J.L."/>
            <person name="Sonnekus B."/>
            <person name="Thomas C."/>
            <person name="van der Nest A."/>
            <person name="van Dijk A."/>
            <person name="van Heerden A."/>
            <person name="van Vuuren N."/>
            <person name="Yilmaz N."/>
            <person name="Duong T.A."/>
            <person name="van der Merwe N.A."/>
            <person name="Wingfield M.J."/>
            <person name="Wingfield B.D."/>
        </authorList>
    </citation>
    <scope>NUCLEOTIDE SEQUENCE [LARGE SCALE GENOMIC DNA]</scope>
    <source>
        <strain evidence="2 3">CMW 18167</strain>
    </source>
</reference>
<dbReference type="EMBL" id="JAVDPF010000002">
    <property type="protein sequence ID" value="KAL1885491.1"/>
    <property type="molecule type" value="Genomic_DNA"/>
</dbReference>
<keyword evidence="3" id="KW-1185">Reference proteome</keyword>
<dbReference type="InterPro" id="IPR036249">
    <property type="entry name" value="Thioredoxin-like_sf"/>
</dbReference>
<feature type="region of interest" description="Disordered" evidence="1">
    <location>
        <begin position="70"/>
        <end position="112"/>
    </location>
</feature>
<dbReference type="Proteomes" id="UP001583193">
    <property type="component" value="Unassembled WGS sequence"/>
</dbReference>
<dbReference type="Gene3D" id="3.40.30.10">
    <property type="entry name" value="Glutaredoxin"/>
    <property type="match status" value="1"/>
</dbReference>
<evidence type="ECO:0000256" key="1">
    <source>
        <dbReference type="SAM" id="MobiDB-lite"/>
    </source>
</evidence>
<dbReference type="SUPFAM" id="SSF52833">
    <property type="entry name" value="Thioredoxin-like"/>
    <property type="match status" value="1"/>
</dbReference>
<comment type="caution">
    <text evidence="2">The sequence shown here is derived from an EMBL/GenBank/DDBJ whole genome shotgun (WGS) entry which is preliminary data.</text>
</comment>
<sequence>MAVTITMPHQPFPAFNQSAAHTWASDPSQQTFVRVHPIKPRKSLVPPNLAFHDLSKPAFGVSIIKTDAHSISSPKSPSIADKSLPPTPFGEAFGDAGRLSPDSDRLLDESGEDVEVSSELPSKAMLEEAASLPIIDAHGVEMPFRNVYMPSCALEKKRVMVIFVRHFFCGNCQEYLRSLTSAIPSTSALPDGTELVIIGCGSPSLINMYKEETSCPFPVYADPTKRLYRALGMGRTLNLGRNDPEYIRRSLLTGMFQSVVQGVKRLGEGDAFRGGDMRQIGGEFIFEASRDWRFDYGDEDARAGSDVDLKVTWCHRMRNTRDHAEIRVIRRVLGLDRESDNEGGEKHKSILHEEPKWRRRRPGRRWTTNLAHAMAVANGHRHSWSRLNKSVDAGRTGIFGGKSSKGNDCPCDNTNST</sequence>
<dbReference type="PANTHER" id="PTHR28630">
    <property type="match status" value="1"/>
</dbReference>
<dbReference type="InterPro" id="IPR032801">
    <property type="entry name" value="PXL2A/B/C"/>
</dbReference>
<protein>
    <recommendedName>
        <fullName evidence="4">AhpC/TSA antioxidant enzyme-domain-containing protein</fullName>
    </recommendedName>
</protein>
<proteinExistence type="predicted"/>
<dbReference type="PANTHER" id="PTHR28630:SF3">
    <property type="entry name" value="PEROXIREDOXIN-LIKE 2C"/>
    <property type="match status" value="1"/>
</dbReference>
<gene>
    <name evidence="2" type="ORF">Plec18167_000985</name>
</gene>
<dbReference type="CDD" id="cd02970">
    <property type="entry name" value="PRX_like2"/>
    <property type="match status" value="1"/>
</dbReference>
<evidence type="ECO:0000313" key="3">
    <source>
        <dbReference type="Proteomes" id="UP001583193"/>
    </source>
</evidence>
<organism evidence="2 3">
    <name type="scientific">Paecilomyces lecythidis</name>
    <dbReference type="NCBI Taxonomy" id="3004212"/>
    <lineage>
        <taxon>Eukaryota</taxon>
        <taxon>Fungi</taxon>
        <taxon>Dikarya</taxon>
        <taxon>Ascomycota</taxon>
        <taxon>Pezizomycotina</taxon>
        <taxon>Eurotiomycetes</taxon>
        <taxon>Eurotiomycetidae</taxon>
        <taxon>Eurotiales</taxon>
        <taxon>Thermoascaceae</taxon>
        <taxon>Paecilomyces</taxon>
    </lineage>
</organism>